<dbReference type="PROSITE" id="PS50109">
    <property type="entry name" value="HIS_KIN"/>
    <property type="match status" value="1"/>
</dbReference>
<feature type="region of interest" description="Disordered" evidence="11">
    <location>
        <begin position="510"/>
        <end position="552"/>
    </location>
</feature>
<dbReference type="STRING" id="106370.Francci3_3030"/>
<dbReference type="CDD" id="cd06225">
    <property type="entry name" value="HAMP"/>
    <property type="match status" value="1"/>
</dbReference>
<evidence type="ECO:0000259" key="14">
    <source>
        <dbReference type="PROSITE" id="PS50885"/>
    </source>
</evidence>
<dbReference type="KEGG" id="fra:Francci3_3030"/>
<sequence>MTRRILAAQLALTTALLVGLCVPMGLDATRHDRALFGLRLTAAMQAYCAEVKWRRLSAGAAPLPAAVRDSTAVPPDELRLFDPNGTPVADTGDDIPIMGWDLDRARRENVVINPNAANRHRMILVAPVSNAQGLVGILAVARSDAGLRASIIHRWTMIALAGVLVTLAALGISILLARWVGRPLRRLEQAATELGAGDLTIRARAVGGPPEARKLATTFDAMAGRLQLLVDSQRRFLADVSHQIRTPLTAMRLRLELLQQDVDADTTDEVAGTLVEVHRLSRMVDGLLAVSRAEHAPIPTQPIPLAVVAEERCLIWRPVAAAAGVTLTCDVDADQVVQCTPGHLEQILDNLLSNALEATPSGGRVSVTSGTNPPAQPRPVGAGGTAEAGLGTGSAADELDEMNVTGPQSTMTAESMTAESMTRLTVADSGRGMSAEQRAAAFRRFSSNLSADQREADQRGEVPGRADRRGNGLGLAIVHALTTADGGTVTLAEGDNGGLCVVLDLPRTHPDRRPTAARPAPAQRSVDAAGGTRIAATPGSGGTDGPGPRRTSATIHELLEVVDYVTTDYAMADDRP</sequence>
<evidence type="ECO:0000313" key="16">
    <source>
        <dbReference type="Proteomes" id="UP000001937"/>
    </source>
</evidence>
<dbReference type="InterPro" id="IPR036890">
    <property type="entry name" value="HATPase_C_sf"/>
</dbReference>
<dbReference type="Pfam" id="PF00512">
    <property type="entry name" value="HisKA"/>
    <property type="match status" value="1"/>
</dbReference>
<dbReference type="SMART" id="SM00304">
    <property type="entry name" value="HAMP"/>
    <property type="match status" value="1"/>
</dbReference>
<evidence type="ECO:0000256" key="2">
    <source>
        <dbReference type="ARBA" id="ARBA00004236"/>
    </source>
</evidence>
<dbReference type="PROSITE" id="PS50885">
    <property type="entry name" value="HAMP"/>
    <property type="match status" value="1"/>
</dbReference>
<dbReference type="PhylomeDB" id="Q2J8K5"/>
<evidence type="ECO:0000256" key="5">
    <source>
        <dbReference type="ARBA" id="ARBA00022679"/>
    </source>
</evidence>
<dbReference type="SUPFAM" id="SSF47384">
    <property type="entry name" value="Homodimeric domain of signal transducing histidine kinase"/>
    <property type="match status" value="1"/>
</dbReference>
<keyword evidence="6 12" id="KW-0812">Transmembrane</keyword>
<evidence type="ECO:0000256" key="7">
    <source>
        <dbReference type="ARBA" id="ARBA00022777"/>
    </source>
</evidence>
<dbReference type="RefSeq" id="WP_011437415.1">
    <property type="nucleotide sequence ID" value="NC_007777.1"/>
</dbReference>
<dbReference type="PANTHER" id="PTHR45436:SF5">
    <property type="entry name" value="SENSOR HISTIDINE KINASE TRCS"/>
    <property type="match status" value="1"/>
</dbReference>
<dbReference type="InterPro" id="IPR004358">
    <property type="entry name" value="Sig_transdc_His_kin-like_C"/>
</dbReference>
<dbReference type="SMART" id="SM00387">
    <property type="entry name" value="HATPase_c"/>
    <property type="match status" value="1"/>
</dbReference>
<dbReference type="Pfam" id="PF00672">
    <property type="entry name" value="HAMP"/>
    <property type="match status" value="1"/>
</dbReference>
<dbReference type="Gene3D" id="3.30.565.10">
    <property type="entry name" value="Histidine kinase-like ATPase, C-terminal domain"/>
    <property type="match status" value="1"/>
</dbReference>
<dbReference type="SUPFAM" id="SSF158472">
    <property type="entry name" value="HAMP domain-like"/>
    <property type="match status" value="1"/>
</dbReference>
<keyword evidence="8 12" id="KW-1133">Transmembrane helix</keyword>
<dbReference type="InterPro" id="IPR003661">
    <property type="entry name" value="HisK_dim/P_dom"/>
</dbReference>
<protein>
    <recommendedName>
        <fullName evidence="3">histidine kinase</fullName>
        <ecNumber evidence="3">2.7.13.3</ecNumber>
    </recommendedName>
</protein>
<dbReference type="EC" id="2.7.13.3" evidence="3"/>
<dbReference type="Proteomes" id="UP000001937">
    <property type="component" value="Chromosome"/>
</dbReference>
<evidence type="ECO:0000256" key="3">
    <source>
        <dbReference type="ARBA" id="ARBA00012438"/>
    </source>
</evidence>
<dbReference type="HOGENOM" id="CLU_000445_89_6_11"/>
<evidence type="ECO:0000256" key="8">
    <source>
        <dbReference type="ARBA" id="ARBA00022989"/>
    </source>
</evidence>
<dbReference type="Gene3D" id="6.10.340.10">
    <property type="match status" value="1"/>
</dbReference>
<dbReference type="AlphaFoldDB" id="Q2J8K5"/>
<keyword evidence="10 12" id="KW-0472">Membrane</keyword>
<evidence type="ECO:0000313" key="15">
    <source>
        <dbReference type="EMBL" id="ABD12387.1"/>
    </source>
</evidence>
<dbReference type="InterPro" id="IPR036097">
    <property type="entry name" value="HisK_dim/P_sf"/>
</dbReference>
<evidence type="ECO:0000256" key="12">
    <source>
        <dbReference type="SAM" id="Phobius"/>
    </source>
</evidence>
<reference evidence="15 16" key="1">
    <citation type="journal article" date="2007" name="Genome Res.">
        <title>Genome characteristics of facultatively symbiotic Frankia sp. strains reflect host range and host plant biogeography.</title>
        <authorList>
            <person name="Normand P."/>
            <person name="Lapierre P."/>
            <person name="Tisa L.S."/>
            <person name="Gogarten J.P."/>
            <person name="Alloisio N."/>
            <person name="Bagnarol E."/>
            <person name="Bassi C.A."/>
            <person name="Berry A.M."/>
            <person name="Bickhart D.M."/>
            <person name="Choisne N."/>
            <person name="Couloux A."/>
            <person name="Cournoyer B."/>
            <person name="Cruveiller S."/>
            <person name="Daubin V."/>
            <person name="Demange N."/>
            <person name="Francino M.P."/>
            <person name="Goltsman E."/>
            <person name="Huang Y."/>
            <person name="Kopp O.R."/>
            <person name="Labarre L."/>
            <person name="Lapidus A."/>
            <person name="Lavire C."/>
            <person name="Marechal J."/>
            <person name="Martinez M."/>
            <person name="Mastronunzio J.E."/>
            <person name="Mullin B.C."/>
            <person name="Niemann J."/>
            <person name="Pujic P."/>
            <person name="Rawnsley T."/>
            <person name="Rouy Z."/>
            <person name="Schenowitz C."/>
            <person name="Sellstedt A."/>
            <person name="Tavares F."/>
            <person name="Tomkins J.P."/>
            <person name="Vallenet D."/>
            <person name="Valverde C."/>
            <person name="Wall L.G."/>
            <person name="Wang Y."/>
            <person name="Medigue C."/>
            <person name="Benson D.R."/>
        </authorList>
    </citation>
    <scope>NUCLEOTIDE SEQUENCE [LARGE SCALE GENOMIC DNA]</scope>
    <source>
        <strain evidence="16">DSM 45818 / CECT 9043 / CcI3</strain>
    </source>
</reference>
<evidence type="ECO:0000256" key="4">
    <source>
        <dbReference type="ARBA" id="ARBA00022553"/>
    </source>
</evidence>
<dbReference type="PRINTS" id="PR00344">
    <property type="entry name" value="BCTRLSENSOR"/>
</dbReference>
<keyword evidence="4" id="KW-0597">Phosphoprotein</keyword>
<dbReference type="OrthoDB" id="9786919at2"/>
<keyword evidence="16" id="KW-1185">Reference proteome</keyword>
<dbReference type="InterPro" id="IPR005467">
    <property type="entry name" value="His_kinase_dom"/>
</dbReference>
<keyword evidence="5" id="KW-0808">Transferase</keyword>
<dbReference type="SMART" id="SM00388">
    <property type="entry name" value="HisKA"/>
    <property type="match status" value="1"/>
</dbReference>
<keyword evidence="9" id="KW-0902">Two-component regulatory system</keyword>
<organism evidence="15 16">
    <name type="scientific">Frankia casuarinae (strain DSM 45818 / CECT 9043 / HFP020203 / CcI3)</name>
    <dbReference type="NCBI Taxonomy" id="106370"/>
    <lineage>
        <taxon>Bacteria</taxon>
        <taxon>Bacillati</taxon>
        <taxon>Actinomycetota</taxon>
        <taxon>Actinomycetes</taxon>
        <taxon>Frankiales</taxon>
        <taxon>Frankiaceae</taxon>
        <taxon>Frankia</taxon>
    </lineage>
</organism>
<accession>Q2J8K5</accession>
<feature type="region of interest" description="Disordered" evidence="11">
    <location>
        <begin position="449"/>
        <end position="468"/>
    </location>
</feature>
<evidence type="ECO:0000256" key="1">
    <source>
        <dbReference type="ARBA" id="ARBA00000085"/>
    </source>
</evidence>
<dbReference type="PANTHER" id="PTHR45436">
    <property type="entry name" value="SENSOR HISTIDINE KINASE YKOH"/>
    <property type="match status" value="1"/>
</dbReference>
<feature type="transmembrane region" description="Helical" evidence="12">
    <location>
        <begin position="155"/>
        <end position="177"/>
    </location>
</feature>
<evidence type="ECO:0000256" key="11">
    <source>
        <dbReference type="SAM" id="MobiDB-lite"/>
    </source>
</evidence>
<feature type="domain" description="HAMP" evidence="14">
    <location>
        <begin position="178"/>
        <end position="231"/>
    </location>
</feature>
<gene>
    <name evidence="15" type="ordered locus">Francci3_3030</name>
</gene>
<evidence type="ECO:0000256" key="10">
    <source>
        <dbReference type="ARBA" id="ARBA00023136"/>
    </source>
</evidence>
<name>Q2J8K5_FRACC</name>
<feature type="compositionally biased region" description="Basic and acidic residues" evidence="11">
    <location>
        <begin position="452"/>
        <end position="468"/>
    </location>
</feature>
<dbReference type="GO" id="GO:0005886">
    <property type="term" value="C:plasma membrane"/>
    <property type="evidence" value="ECO:0007669"/>
    <property type="project" value="UniProtKB-SubCell"/>
</dbReference>
<dbReference type="InterPro" id="IPR050428">
    <property type="entry name" value="TCS_sensor_his_kinase"/>
</dbReference>
<comment type="subcellular location">
    <subcellularLocation>
        <location evidence="2">Cell membrane</location>
    </subcellularLocation>
</comment>
<dbReference type="Pfam" id="PF02518">
    <property type="entry name" value="HATPase_c"/>
    <property type="match status" value="1"/>
</dbReference>
<feature type="domain" description="Histidine kinase" evidence="13">
    <location>
        <begin position="239"/>
        <end position="509"/>
    </location>
</feature>
<proteinExistence type="predicted"/>
<dbReference type="InterPro" id="IPR003660">
    <property type="entry name" value="HAMP_dom"/>
</dbReference>
<evidence type="ECO:0000259" key="13">
    <source>
        <dbReference type="PROSITE" id="PS50109"/>
    </source>
</evidence>
<evidence type="ECO:0000256" key="9">
    <source>
        <dbReference type="ARBA" id="ARBA00023012"/>
    </source>
</evidence>
<dbReference type="Gene3D" id="1.10.287.130">
    <property type="match status" value="1"/>
</dbReference>
<dbReference type="EMBL" id="CP000249">
    <property type="protein sequence ID" value="ABD12387.1"/>
    <property type="molecule type" value="Genomic_DNA"/>
</dbReference>
<dbReference type="InterPro" id="IPR003594">
    <property type="entry name" value="HATPase_dom"/>
</dbReference>
<keyword evidence="7 15" id="KW-0418">Kinase</keyword>
<dbReference type="CDD" id="cd00082">
    <property type="entry name" value="HisKA"/>
    <property type="match status" value="1"/>
</dbReference>
<feature type="compositionally biased region" description="Gly residues" evidence="11">
    <location>
        <begin position="381"/>
        <end position="392"/>
    </location>
</feature>
<feature type="region of interest" description="Disordered" evidence="11">
    <location>
        <begin position="361"/>
        <end position="400"/>
    </location>
</feature>
<evidence type="ECO:0000256" key="6">
    <source>
        <dbReference type="ARBA" id="ARBA00022692"/>
    </source>
</evidence>
<dbReference type="SUPFAM" id="SSF55874">
    <property type="entry name" value="ATPase domain of HSP90 chaperone/DNA topoisomerase II/histidine kinase"/>
    <property type="match status" value="1"/>
</dbReference>
<dbReference type="eggNOG" id="COG0642">
    <property type="taxonomic scope" value="Bacteria"/>
</dbReference>
<dbReference type="GO" id="GO:0000155">
    <property type="term" value="F:phosphorelay sensor kinase activity"/>
    <property type="evidence" value="ECO:0007669"/>
    <property type="project" value="InterPro"/>
</dbReference>
<comment type="catalytic activity">
    <reaction evidence="1">
        <text>ATP + protein L-histidine = ADP + protein N-phospho-L-histidine.</text>
        <dbReference type="EC" id="2.7.13.3"/>
    </reaction>
</comment>